<evidence type="ECO:0000313" key="1">
    <source>
        <dbReference type="EMBL" id="KAH7420743.1"/>
    </source>
</evidence>
<gene>
    <name evidence="1" type="ORF">KP509_13G020300</name>
</gene>
<accession>A0A8T2TFY5</accession>
<name>A0A8T2TFY5_CERRI</name>
<reference evidence="1" key="1">
    <citation type="submission" date="2021-08" db="EMBL/GenBank/DDBJ databases">
        <title>WGS assembly of Ceratopteris richardii.</title>
        <authorList>
            <person name="Marchant D.B."/>
            <person name="Chen G."/>
            <person name="Jenkins J."/>
            <person name="Shu S."/>
            <person name="Leebens-Mack J."/>
            <person name="Grimwood J."/>
            <person name="Schmutz J."/>
            <person name="Soltis P."/>
            <person name="Soltis D."/>
            <person name="Chen Z.-H."/>
        </authorList>
    </citation>
    <scope>NUCLEOTIDE SEQUENCE</scope>
    <source>
        <strain evidence="1">Whitten #5841</strain>
        <tissue evidence="1">Leaf</tissue>
    </source>
</reference>
<organism evidence="1 2">
    <name type="scientific">Ceratopteris richardii</name>
    <name type="common">Triangle waterfern</name>
    <dbReference type="NCBI Taxonomy" id="49495"/>
    <lineage>
        <taxon>Eukaryota</taxon>
        <taxon>Viridiplantae</taxon>
        <taxon>Streptophyta</taxon>
        <taxon>Embryophyta</taxon>
        <taxon>Tracheophyta</taxon>
        <taxon>Polypodiopsida</taxon>
        <taxon>Polypodiidae</taxon>
        <taxon>Polypodiales</taxon>
        <taxon>Pteridineae</taxon>
        <taxon>Pteridaceae</taxon>
        <taxon>Parkerioideae</taxon>
        <taxon>Ceratopteris</taxon>
    </lineage>
</organism>
<dbReference type="Proteomes" id="UP000825935">
    <property type="component" value="Chromosome 13"/>
</dbReference>
<protein>
    <submittedName>
        <fullName evidence="1">Uncharacterized protein</fullName>
    </submittedName>
</protein>
<comment type="caution">
    <text evidence="1">The sequence shown here is derived from an EMBL/GenBank/DDBJ whole genome shotgun (WGS) entry which is preliminary data.</text>
</comment>
<dbReference type="EMBL" id="CM035418">
    <property type="protein sequence ID" value="KAH7420743.1"/>
    <property type="molecule type" value="Genomic_DNA"/>
</dbReference>
<proteinExistence type="predicted"/>
<sequence>MSDSDRKAPFSLIFPDKQAVVDSDSNQSQIVRGIREAQALKAINHKLICIWTWHWEEMPLQVNLKIL</sequence>
<evidence type="ECO:0000313" key="2">
    <source>
        <dbReference type="Proteomes" id="UP000825935"/>
    </source>
</evidence>
<dbReference type="AlphaFoldDB" id="A0A8T2TFY5"/>
<keyword evidence="2" id="KW-1185">Reference proteome</keyword>